<proteinExistence type="predicted"/>
<evidence type="ECO:0000256" key="1">
    <source>
        <dbReference type="ARBA" id="ARBA00004123"/>
    </source>
</evidence>
<keyword evidence="4" id="KW-0539">Nucleus</keyword>
<dbReference type="Proteomes" id="UP001162060">
    <property type="component" value="Unassembled WGS sequence"/>
</dbReference>
<reference evidence="6" key="1">
    <citation type="submission" date="2024-01" db="EMBL/GenBank/DDBJ databases">
        <authorList>
            <person name="Webb A."/>
        </authorList>
    </citation>
    <scope>NUCLEOTIDE SEQUENCE</scope>
    <source>
        <strain evidence="6">Pm1</strain>
    </source>
</reference>
<evidence type="ECO:0000256" key="3">
    <source>
        <dbReference type="ARBA" id="ARBA00022490"/>
    </source>
</evidence>
<dbReference type="EMBL" id="CAKLBY020000036">
    <property type="protein sequence ID" value="CAK7910667.1"/>
    <property type="molecule type" value="Genomic_DNA"/>
</dbReference>
<dbReference type="GO" id="GO:0005737">
    <property type="term" value="C:cytoplasm"/>
    <property type="evidence" value="ECO:0007669"/>
    <property type="project" value="UniProtKB-SubCell"/>
</dbReference>
<evidence type="ECO:0000313" key="7">
    <source>
        <dbReference type="Proteomes" id="UP001162060"/>
    </source>
</evidence>
<organism evidence="6 7">
    <name type="scientific">Peronospora matthiolae</name>
    <dbReference type="NCBI Taxonomy" id="2874970"/>
    <lineage>
        <taxon>Eukaryota</taxon>
        <taxon>Sar</taxon>
        <taxon>Stramenopiles</taxon>
        <taxon>Oomycota</taxon>
        <taxon>Peronosporomycetes</taxon>
        <taxon>Peronosporales</taxon>
        <taxon>Peronosporaceae</taxon>
        <taxon>Peronospora</taxon>
    </lineage>
</organism>
<dbReference type="AlphaFoldDB" id="A0AAV1TC10"/>
<name>A0AAV1TC10_9STRA</name>
<dbReference type="InterPro" id="IPR037895">
    <property type="entry name" value="NUDCD1"/>
</dbReference>
<protein>
    <submittedName>
        <fullName evidence="6">Uncharacterized protein</fullName>
    </submittedName>
</protein>
<evidence type="ECO:0000256" key="2">
    <source>
        <dbReference type="ARBA" id="ARBA00004496"/>
    </source>
</evidence>
<evidence type="ECO:0000256" key="4">
    <source>
        <dbReference type="ARBA" id="ARBA00023242"/>
    </source>
</evidence>
<dbReference type="PANTHER" id="PTHR21664">
    <property type="entry name" value="CHRONIC MYELOGENOUS LEUKEMIA TUMOR ANTIGEN 66"/>
    <property type="match status" value="1"/>
</dbReference>
<gene>
    <name evidence="6" type="ORF">PM001_LOCUS4197</name>
</gene>
<keyword evidence="3" id="KW-0963">Cytoplasm</keyword>
<sequence length="551" mass="60143">MEVHRAFIDNAFERYVLATGEELTKRATALSVPALAPLLADPGMRKKAHWEARVHHNALTLDPFLSQSYGATVAYFVGASYQLVQVLEHKTRGVKLKSVYDLPQLAARQENVSVQVAGKGFVVYCDGHGMLHCLRAETDQEGSKWSQVYECAPWGVVPLLLVGALYDAQHHHLRAVVAEPLFGNGDDRAFRLSVACVFLSTAATMKRDMAEHGLNHVTSTVAVVSKLPTLVSFSGPDVVLLVEGTYELLMKLVADKSERTVVNVAPVATGVGHVRCHEEDDLTNDEMTDLLSAFPRAGIGFHGAITKPKVPSELASVDFKTSLRDRFHKSSTPFSSVATSLNEAPLASTHPNKEGASRTSGHRCEVPTAESLLSGFEECDSGDPNAKACVLLVNCEQQVVQHQMGIDCMQFQFLCPSARVQDSSDYKSALLFRNDVHGLIFGLNGTEGPLALRHSATLPAFGFVQASKQEKKFMSCHASGSLACIGEFQRRVFVYQGKSSETERESHTRKQHMMEFGDQELLGMQVADENTVLVLTSSQVYSLQLCSSTSS</sequence>
<dbReference type="PANTHER" id="PTHR21664:SF1">
    <property type="entry name" value="NUDC DOMAIN-CONTAINING PROTEIN 1"/>
    <property type="match status" value="1"/>
</dbReference>
<evidence type="ECO:0000256" key="5">
    <source>
        <dbReference type="SAM" id="MobiDB-lite"/>
    </source>
</evidence>
<comment type="subcellular location">
    <subcellularLocation>
        <location evidence="2">Cytoplasm</location>
    </subcellularLocation>
    <subcellularLocation>
        <location evidence="1">Nucleus</location>
    </subcellularLocation>
</comment>
<evidence type="ECO:0000313" key="6">
    <source>
        <dbReference type="EMBL" id="CAK7910667.1"/>
    </source>
</evidence>
<dbReference type="GO" id="GO:0005634">
    <property type="term" value="C:nucleus"/>
    <property type="evidence" value="ECO:0007669"/>
    <property type="project" value="UniProtKB-SubCell"/>
</dbReference>
<accession>A0AAV1TC10</accession>
<comment type="caution">
    <text evidence="6">The sequence shown here is derived from an EMBL/GenBank/DDBJ whole genome shotgun (WGS) entry which is preliminary data.</text>
</comment>
<feature type="region of interest" description="Disordered" evidence="5">
    <location>
        <begin position="342"/>
        <end position="364"/>
    </location>
</feature>